<name>A0A7L2GV92_NYCGR</name>
<dbReference type="SUPFAM" id="SSF57492">
    <property type="entry name" value="Trefoil"/>
    <property type="match status" value="1"/>
</dbReference>
<dbReference type="SUPFAM" id="SSF74650">
    <property type="entry name" value="Galactose mutarotase-like"/>
    <property type="match status" value="1"/>
</dbReference>
<evidence type="ECO:0000256" key="1">
    <source>
        <dbReference type="ARBA" id="ARBA00023157"/>
    </source>
</evidence>
<sequence length="106" mass="12174">CEARGCAWCPTDVPNAPWCFFPQDSPYGYSRGRSIQKTAKGWRITLNKRQALSLFGNDISPIVLEVEFQTKDRLRFRLYDPNRERFEVPLKIDSPGVTADEASYDV</sequence>
<keyword evidence="5" id="KW-1185">Reference proteome</keyword>
<dbReference type="Pfam" id="PF00088">
    <property type="entry name" value="Trefoil"/>
    <property type="match status" value="1"/>
</dbReference>
<evidence type="ECO:0000259" key="3">
    <source>
        <dbReference type="PROSITE" id="PS51448"/>
    </source>
</evidence>
<evidence type="ECO:0000313" key="5">
    <source>
        <dbReference type="Proteomes" id="UP000567826"/>
    </source>
</evidence>
<feature type="non-terminal residue" evidence="4">
    <location>
        <position position="1"/>
    </location>
</feature>
<feature type="non-terminal residue" evidence="4">
    <location>
        <position position="106"/>
    </location>
</feature>
<protein>
    <submittedName>
        <fullName evidence="4">SUIS protein</fullName>
    </submittedName>
</protein>
<dbReference type="AlphaFoldDB" id="A0A7L2GV92"/>
<evidence type="ECO:0000256" key="2">
    <source>
        <dbReference type="PROSITE-ProRule" id="PRU00779"/>
    </source>
</evidence>
<accession>A0A7L2GV92</accession>
<dbReference type="GO" id="GO:0005975">
    <property type="term" value="P:carbohydrate metabolic process"/>
    <property type="evidence" value="ECO:0007669"/>
    <property type="project" value="InterPro"/>
</dbReference>
<keyword evidence="1" id="KW-1015">Disulfide bond</keyword>
<dbReference type="InterPro" id="IPR044913">
    <property type="entry name" value="P_trefoil_dom_sf"/>
</dbReference>
<dbReference type="CDD" id="cd00111">
    <property type="entry name" value="Trefoil"/>
    <property type="match status" value="1"/>
</dbReference>
<dbReference type="InterPro" id="IPR000519">
    <property type="entry name" value="P_trefoil_dom"/>
</dbReference>
<dbReference type="GO" id="GO:0003824">
    <property type="term" value="F:catalytic activity"/>
    <property type="evidence" value="ECO:0007669"/>
    <property type="project" value="InterPro"/>
</dbReference>
<comment type="caution">
    <text evidence="2">Lacks conserved residue(s) required for the propagation of feature annotation.</text>
</comment>
<organism evidence="4 5">
    <name type="scientific">Nyctibius grandis</name>
    <name type="common">Great potoo</name>
    <dbReference type="NCBI Taxonomy" id="48427"/>
    <lineage>
        <taxon>Eukaryota</taxon>
        <taxon>Metazoa</taxon>
        <taxon>Chordata</taxon>
        <taxon>Craniata</taxon>
        <taxon>Vertebrata</taxon>
        <taxon>Euteleostomi</taxon>
        <taxon>Archelosauria</taxon>
        <taxon>Archosauria</taxon>
        <taxon>Dinosauria</taxon>
        <taxon>Saurischia</taxon>
        <taxon>Theropoda</taxon>
        <taxon>Coelurosauria</taxon>
        <taxon>Aves</taxon>
        <taxon>Neognathae</taxon>
        <taxon>Neoaves</taxon>
        <taxon>Strisores</taxon>
        <taxon>Caprimulgiformes</taxon>
        <taxon>Nyctibiidae</taxon>
        <taxon>Nyctibius</taxon>
    </lineage>
</organism>
<dbReference type="Gene3D" id="2.60.40.1760">
    <property type="entry name" value="glycosyl hydrolase (family 31)"/>
    <property type="match status" value="1"/>
</dbReference>
<comment type="caution">
    <text evidence="4">The sequence shown here is derived from an EMBL/GenBank/DDBJ whole genome shotgun (WGS) entry which is preliminary data.</text>
</comment>
<reference evidence="4 5" key="1">
    <citation type="submission" date="2019-09" db="EMBL/GenBank/DDBJ databases">
        <title>Bird 10,000 Genomes (B10K) Project - Family phase.</title>
        <authorList>
            <person name="Zhang G."/>
        </authorList>
    </citation>
    <scope>NUCLEOTIDE SEQUENCE [LARGE SCALE GENOMIC DNA]</scope>
    <source>
        <strain evidence="4">B10K-DU-001-56</strain>
        <tissue evidence="4">Muscle</tissue>
    </source>
</reference>
<dbReference type="InterPro" id="IPR011013">
    <property type="entry name" value="Gal_mutarotase_sf_dom"/>
</dbReference>
<dbReference type="OrthoDB" id="5839090at2759"/>
<evidence type="ECO:0000313" key="4">
    <source>
        <dbReference type="EMBL" id="NXQ89530.1"/>
    </source>
</evidence>
<dbReference type="GO" id="GO:0030246">
    <property type="term" value="F:carbohydrate binding"/>
    <property type="evidence" value="ECO:0007669"/>
    <property type="project" value="InterPro"/>
</dbReference>
<dbReference type="Proteomes" id="UP000567826">
    <property type="component" value="Unassembled WGS sequence"/>
</dbReference>
<proteinExistence type="predicted"/>
<dbReference type="PROSITE" id="PS51448">
    <property type="entry name" value="P_TREFOIL_2"/>
    <property type="match status" value="1"/>
</dbReference>
<feature type="domain" description="P-type" evidence="3">
    <location>
        <begin position="1"/>
        <end position="23"/>
    </location>
</feature>
<dbReference type="Gene3D" id="4.10.110.10">
    <property type="entry name" value="Spasmolytic Protein, domain 1"/>
    <property type="match status" value="1"/>
</dbReference>
<gene>
    <name evidence="4" type="primary">Si_0</name>
    <name evidence="4" type="ORF">NYCGRA_R10753</name>
</gene>
<dbReference type="EMBL" id="VWYG01020460">
    <property type="protein sequence ID" value="NXQ89530.1"/>
    <property type="molecule type" value="Genomic_DNA"/>
</dbReference>